<keyword evidence="1" id="KW-1133">Transmembrane helix</keyword>
<evidence type="ECO:0000313" key="3">
    <source>
        <dbReference type="Proteomes" id="UP000251853"/>
    </source>
</evidence>
<proteinExistence type="predicted"/>
<keyword evidence="1" id="KW-0812">Transmembrane</keyword>
<organism evidence="2 3">
    <name type="scientific">Enterocloster clostridioformis</name>
    <dbReference type="NCBI Taxonomy" id="1531"/>
    <lineage>
        <taxon>Bacteria</taxon>
        <taxon>Bacillati</taxon>
        <taxon>Bacillota</taxon>
        <taxon>Clostridia</taxon>
        <taxon>Lachnospirales</taxon>
        <taxon>Lachnospiraceae</taxon>
        <taxon>Enterocloster</taxon>
    </lineage>
</organism>
<dbReference type="Proteomes" id="UP000251853">
    <property type="component" value="Unassembled WGS sequence"/>
</dbReference>
<gene>
    <name evidence="2" type="ORF">NCTC11224_04927</name>
</gene>
<dbReference type="AlphaFoldDB" id="A0A2X2WQ16"/>
<protein>
    <submittedName>
        <fullName evidence="2">Uncharacterized protein</fullName>
    </submittedName>
</protein>
<dbReference type="EMBL" id="UAVW01000018">
    <property type="protein sequence ID" value="SQB15840.1"/>
    <property type="molecule type" value="Genomic_DNA"/>
</dbReference>
<sequence length="78" mass="8415">MGIFMAAVFYFSFHLSGMINSLAENAAGVKNSLTWAAPMLWMGEGIMGDGRLLLAFVLCCVFPFALVVIGLGRDTVRP</sequence>
<keyword evidence="3" id="KW-1185">Reference proteome</keyword>
<accession>A0A2X2WQ16</accession>
<reference evidence="2 3" key="1">
    <citation type="submission" date="2018-06" db="EMBL/GenBank/DDBJ databases">
        <authorList>
            <consortium name="Pathogen Informatics"/>
            <person name="Doyle S."/>
        </authorList>
    </citation>
    <scope>NUCLEOTIDE SEQUENCE [LARGE SCALE GENOMIC DNA]</scope>
    <source>
        <strain evidence="2 3">NCTC11224</strain>
    </source>
</reference>
<keyword evidence="1" id="KW-0472">Membrane</keyword>
<name>A0A2X2WQ16_9FIRM</name>
<evidence type="ECO:0000256" key="1">
    <source>
        <dbReference type="SAM" id="Phobius"/>
    </source>
</evidence>
<evidence type="ECO:0000313" key="2">
    <source>
        <dbReference type="EMBL" id="SQB15840.1"/>
    </source>
</evidence>
<feature type="transmembrane region" description="Helical" evidence="1">
    <location>
        <begin position="52"/>
        <end position="72"/>
    </location>
</feature>